<dbReference type="Proteomes" id="UP000560658">
    <property type="component" value="Unassembled WGS sequence"/>
</dbReference>
<dbReference type="EMBL" id="JACIER010000015">
    <property type="protein sequence ID" value="MBB4045477.1"/>
    <property type="molecule type" value="Genomic_DNA"/>
</dbReference>
<accession>A0A840CZ92</accession>
<dbReference type="PROSITE" id="PS50110">
    <property type="entry name" value="RESPONSE_REGULATORY"/>
    <property type="match status" value="1"/>
</dbReference>
<dbReference type="PANTHER" id="PTHR44591">
    <property type="entry name" value="STRESS RESPONSE REGULATOR PROTEIN 1"/>
    <property type="match status" value="1"/>
</dbReference>
<dbReference type="Gene3D" id="3.40.50.2300">
    <property type="match status" value="1"/>
</dbReference>
<dbReference type="InterPro" id="IPR050595">
    <property type="entry name" value="Bact_response_regulator"/>
</dbReference>
<feature type="domain" description="Response regulatory" evidence="3">
    <location>
        <begin position="4"/>
        <end position="120"/>
    </location>
</feature>
<dbReference type="Pfam" id="PF00072">
    <property type="entry name" value="Response_reg"/>
    <property type="match status" value="1"/>
</dbReference>
<evidence type="ECO:0000259" key="3">
    <source>
        <dbReference type="PROSITE" id="PS50110"/>
    </source>
</evidence>
<reference evidence="4" key="1">
    <citation type="submission" date="2020-08" db="EMBL/GenBank/DDBJ databases">
        <title>Genomic Encyclopedia of Type Strains, Phase IV (KMG-IV): sequencing the most valuable type-strain genomes for metagenomic binning, comparative biology and taxonomic classification.</title>
        <authorList>
            <person name="Goeker M."/>
        </authorList>
    </citation>
    <scope>NUCLEOTIDE SEQUENCE [LARGE SCALE GENOMIC DNA]</scope>
    <source>
        <strain evidence="4">DSM 105720</strain>
    </source>
</reference>
<dbReference type="InterPro" id="IPR001789">
    <property type="entry name" value="Sig_transdc_resp-reg_receiver"/>
</dbReference>
<dbReference type="SUPFAM" id="SSF52172">
    <property type="entry name" value="CheY-like"/>
    <property type="match status" value="1"/>
</dbReference>
<gene>
    <name evidence="4" type="ORF">GGR06_003291</name>
</gene>
<dbReference type="GO" id="GO:0003677">
    <property type="term" value="F:DNA binding"/>
    <property type="evidence" value="ECO:0007669"/>
    <property type="project" value="UniProtKB-KW"/>
</dbReference>
<evidence type="ECO:0000256" key="1">
    <source>
        <dbReference type="ARBA" id="ARBA00022553"/>
    </source>
</evidence>
<organism evidence="4 5">
    <name type="scientific">Bacteroides reticulotermitis</name>
    <dbReference type="NCBI Taxonomy" id="1133319"/>
    <lineage>
        <taxon>Bacteria</taxon>
        <taxon>Pseudomonadati</taxon>
        <taxon>Bacteroidota</taxon>
        <taxon>Bacteroidia</taxon>
        <taxon>Bacteroidales</taxon>
        <taxon>Bacteroidaceae</taxon>
        <taxon>Bacteroides</taxon>
    </lineage>
</organism>
<evidence type="ECO:0000313" key="5">
    <source>
        <dbReference type="Proteomes" id="UP000560658"/>
    </source>
</evidence>
<dbReference type="RefSeq" id="WP_044165064.1">
    <property type="nucleotide sequence ID" value="NZ_JACIER010000015.1"/>
</dbReference>
<dbReference type="GO" id="GO:0000160">
    <property type="term" value="P:phosphorelay signal transduction system"/>
    <property type="evidence" value="ECO:0007669"/>
    <property type="project" value="InterPro"/>
</dbReference>
<name>A0A840CZ92_9BACE</name>
<protein>
    <submittedName>
        <fullName evidence="4">DNA-binding response OmpR family regulator</fullName>
    </submittedName>
</protein>
<dbReference type="InterPro" id="IPR011006">
    <property type="entry name" value="CheY-like_superfamily"/>
</dbReference>
<keyword evidence="5" id="KW-1185">Reference proteome</keyword>
<evidence type="ECO:0000256" key="2">
    <source>
        <dbReference type="PROSITE-ProRule" id="PRU00169"/>
    </source>
</evidence>
<comment type="caution">
    <text evidence="4">The sequence shown here is derived from an EMBL/GenBank/DDBJ whole genome shotgun (WGS) entry which is preliminary data.</text>
</comment>
<proteinExistence type="predicted"/>
<sequence length="121" mass="14041">MKKKILLVDDKATIGKIVDVYLGKEYDFTYLEDPLKAIEWLNEGNYPDLIISDIRMPLMTGDEFLRYMKSNELFKSIPIVILSSEESTTERIRLLEEGAADYILKPFNPLELKVRIKKIIA</sequence>
<keyword evidence="1 2" id="KW-0597">Phosphoprotein</keyword>
<dbReference type="AlphaFoldDB" id="A0A840CZ92"/>
<dbReference type="PANTHER" id="PTHR44591:SF3">
    <property type="entry name" value="RESPONSE REGULATORY DOMAIN-CONTAINING PROTEIN"/>
    <property type="match status" value="1"/>
</dbReference>
<evidence type="ECO:0000313" key="4">
    <source>
        <dbReference type="EMBL" id="MBB4045477.1"/>
    </source>
</evidence>
<keyword evidence="4" id="KW-0238">DNA-binding</keyword>
<dbReference type="SMART" id="SM00448">
    <property type="entry name" value="REC"/>
    <property type="match status" value="1"/>
</dbReference>
<feature type="modified residue" description="4-aspartylphosphate" evidence="2">
    <location>
        <position position="53"/>
    </location>
</feature>